<feature type="transmembrane region" description="Helical" evidence="2">
    <location>
        <begin position="318"/>
        <end position="345"/>
    </location>
</feature>
<feature type="transmembrane region" description="Helical" evidence="2">
    <location>
        <begin position="567"/>
        <end position="600"/>
    </location>
</feature>
<feature type="transmembrane region" description="Helical" evidence="2">
    <location>
        <begin position="394"/>
        <end position="413"/>
    </location>
</feature>
<dbReference type="AlphaFoldDB" id="A0A4D7AXN5"/>
<feature type="transmembrane region" description="Helical" evidence="2">
    <location>
        <begin position="772"/>
        <end position="805"/>
    </location>
</feature>
<keyword evidence="1" id="KW-0997">Cell inner membrane</keyword>
<keyword evidence="1" id="KW-0813">Transport</keyword>
<feature type="transmembrane region" description="Helical" evidence="2">
    <location>
        <begin position="42"/>
        <end position="63"/>
    </location>
</feature>
<dbReference type="NCBIfam" id="TIGR02123">
    <property type="entry name" value="TRAP_fused"/>
    <property type="match status" value="1"/>
</dbReference>
<feature type="transmembrane region" description="Helical" evidence="2">
    <location>
        <begin position="167"/>
        <end position="184"/>
    </location>
</feature>
<sequence length="815" mass="86111">MAASVAGAPAGVQSEERQLTAEEIEKLSSDSEGGPARRLSGWLGWLTGATCFLIGAYALYWTQFAINTTIYRSSFLVLCLALTFILYPLARAGRDGRPETRRPTIEELVFALTAVALMLYLLHNPNPVFAVFGRSTFAYGLGLLVALCFLSYPLLVSNKALARYQPVDWIFAAIGFYAAVYLAFNIEEYKVRAMRPAPEEMVLGLTLILLVLEATRRTVGWILPAIAVVFLVYCYVGSGWLIPDVFEHRGFSLNRIIGQNYLTLEGIFTTPLDVAATFIILFTIYGAVLDRGGAGKFFIEWAFALFGKKASPSAPGRAVVASGFLLGTVSGSGVATTVTVSSLAWPMLKRSGYSPEVAGGMLSAAGIGATLSPPTLGAAAFIIAEFLDVDYLQILIYATIPTILYYVSCWLMTEADSRRMNVRAVRTSDASLWELTRAGGYHFLSLGAIAVFLVLGYSSFMAVYWSIVVAFVLSMIRPESQLVTRAAFAIGCVAAVAAFLFGSSDLPRAVGLHELFDARVSVASFWGIAAAVVASGAQSLVAAHAGRPVPAGGTGMIDALIDGTRSTLGIVATCACAGIIVSVVNLTGLGLTISGIIISAGGSNVFLILLMAALAMWVLGLSVPVTASYIIAAVMLVPALIKVGVAPAAAHMFMFYYAVLADVSPPTALAPFAASAITGGDPFRTTMQAWKYTLPAFIVPFMFCLTPEGAQLLMLVPAGVNAAGVPIYAAPSGILAWLSVIGATVTGCLALVGLCVMFTGYAIGQATWPERLLCLVGGALLLATNTYADLAGLVFLGAGLAWHWMRVKNAKAIPT</sequence>
<evidence type="ECO:0000313" key="5">
    <source>
        <dbReference type="Proteomes" id="UP000298781"/>
    </source>
</evidence>
<dbReference type="InterPro" id="IPR011853">
    <property type="entry name" value="TRAP_DctM-Dct_fused"/>
</dbReference>
<evidence type="ECO:0000256" key="1">
    <source>
        <dbReference type="RuleBase" id="RU369079"/>
    </source>
</evidence>
<feature type="transmembrane region" description="Helical" evidence="2">
    <location>
        <begin position="262"/>
        <end position="288"/>
    </location>
</feature>
<feature type="transmembrane region" description="Helical" evidence="2">
    <location>
        <begin position="606"/>
        <end position="632"/>
    </location>
</feature>
<dbReference type="GO" id="GO:0005886">
    <property type="term" value="C:plasma membrane"/>
    <property type="evidence" value="ECO:0007669"/>
    <property type="project" value="UniProtKB-SubCell"/>
</dbReference>
<keyword evidence="2" id="KW-1133">Transmembrane helix</keyword>
<dbReference type="GO" id="GO:0022857">
    <property type="term" value="F:transmembrane transporter activity"/>
    <property type="evidence" value="ECO:0007669"/>
    <property type="project" value="UniProtKB-UniRule"/>
</dbReference>
<feature type="transmembrane region" description="Helical" evidence="2">
    <location>
        <begin position="108"/>
        <end position="125"/>
    </location>
</feature>
<dbReference type="Pfam" id="PF06808">
    <property type="entry name" value="DctM"/>
    <property type="match status" value="1"/>
</dbReference>
<accession>A0A4D7AXN5</accession>
<feature type="transmembrane region" description="Helical" evidence="2">
    <location>
        <begin position="137"/>
        <end position="155"/>
    </location>
</feature>
<reference evidence="4 5" key="1">
    <citation type="submission" date="2019-04" db="EMBL/GenBank/DDBJ databases">
        <title>Phreatobacter aquaticus sp. nov.</title>
        <authorList>
            <person name="Choi A."/>
        </authorList>
    </citation>
    <scope>NUCLEOTIDE SEQUENCE [LARGE SCALE GENOMIC DNA]</scope>
    <source>
        <strain evidence="4 5">KCTC 52518</strain>
    </source>
</reference>
<keyword evidence="5" id="KW-1185">Reference proteome</keyword>
<dbReference type="PANTHER" id="PTHR43849:SF2">
    <property type="entry name" value="BLL3936 PROTEIN"/>
    <property type="match status" value="1"/>
</dbReference>
<evidence type="ECO:0000259" key="3">
    <source>
        <dbReference type="Pfam" id="PF06808"/>
    </source>
</evidence>
<gene>
    <name evidence="4" type="ORF">E8M01_05125</name>
</gene>
<feature type="transmembrane region" description="Helical" evidence="2">
    <location>
        <begin position="365"/>
        <end position="387"/>
    </location>
</feature>
<proteinExistence type="predicted"/>
<name>A0A4D7AXN5_9HYPH</name>
<dbReference type="InterPro" id="IPR010656">
    <property type="entry name" value="DctM"/>
</dbReference>
<feature type="transmembrane region" description="Helical" evidence="2">
    <location>
        <begin position="486"/>
        <end position="503"/>
    </location>
</feature>
<feature type="transmembrane region" description="Helical" evidence="2">
    <location>
        <begin position="441"/>
        <end position="474"/>
    </location>
</feature>
<dbReference type="EMBL" id="CP039690">
    <property type="protein sequence ID" value="QCI63673.1"/>
    <property type="molecule type" value="Genomic_DNA"/>
</dbReference>
<organism evidence="4 5">
    <name type="scientific">Phreatobacter stygius</name>
    <dbReference type="NCBI Taxonomy" id="1940610"/>
    <lineage>
        <taxon>Bacteria</taxon>
        <taxon>Pseudomonadati</taxon>
        <taxon>Pseudomonadota</taxon>
        <taxon>Alphaproteobacteria</taxon>
        <taxon>Hyphomicrobiales</taxon>
        <taxon>Phreatobacteraceae</taxon>
        <taxon>Phreatobacter</taxon>
    </lineage>
</organism>
<feature type="transmembrane region" description="Helical" evidence="2">
    <location>
        <begin position="523"/>
        <end position="546"/>
    </location>
</feature>
<keyword evidence="2" id="KW-0812">Transmembrane</keyword>
<comment type="subcellular location">
    <subcellularLocation>
        <location evidence="1">Cell inner membrane</location>
        <topology evidence="1">Multi-pass membrane protein</topology>
    </subcellularLocation>
</comment>
<feature type="domain" description="TRAP C4-dicarboxylate transport system permease DctM subunit" evidence="3">
    <location>
        <begin position="207"/>
        <end position="700"/>
    </location>
</feature>
<dbReference type="RefSeq" id="WP_136959130.1">
    <property type="nucleotide sequence ID" value="NZ_CP039690.1"/>
</dbReference>
<feature type="transmembrane region" description="Helical" evidence="2">
    <location>
        <begin position="219"/>
        <end position="242"/>
    </location>
</feature>
<dbReference type="OrthoDB" id="9759894at2"/>
<evidence type="ECO:0000313" key="4">
    <source>
        <dbReference type="EMBL" id="QCI63673.1"/>
    </source>
</evidence>
<feature type="transmembrane region" description="Helical" evidence="2">
    <location>
        <begin position="69"/>
        <end position="87"/>
    </location>
</feature>
<dbReference type="Proteomes" id="UP000298781">
    <property type="component" value="Chromosome"/>
</dbReference>
<evidence type="ECO:0000256" key="2">
    <source>
        <dbReference type="SAM" id="Phobius"/>
    </source>
</evidence>
<dbReference type="PANTHER" id="PTHR43849">
    <property type="entry name" value="BLL3936 PROTEIN"/>
    <property type="match status" value="1"/>
</dbReference>
<keyword evidence="1" id="KW-1003">Cell membrane</keyword>
<protein>
    <submittedName>
        <fullName evidence="4">TRAP transporter fused permease subunit</fullName>
    </submittedName>
</protein>
<feature type="transmembrane region" description="Helical" evidence="2">
    <location>
        <begin position="735"/>
        <end position="760"/>
    </location>
</feature>
<keyword evidence="2" id="KW-0472">Membrane</keyword>
<dbReference type="KEGG" id="pstg:E8M01_05125"/>
<comment type="function">
    <text evidence="1">Part of the tripartite ATP-independent periplasmic (TRAP) transport system.</text>
</comment>